<dbReference type="AlphaFoldDB" id="A0A4Y2BWS4"/>
<protein>
    <submittedName>
        <fullName evidence="1">Uncharacterized protein</fullName>
    </submittedName>
</protein>
<dbReference type="Proteomes" id="UP000499080">
    <property type="component" value="Unassembled WGS sequence"/>
</dbReference>
<evidence type="ECO:0000313" key="1">
    <source>
        <dbReference type="EMBL" id="GBL96518.1"/>
    </source>
</evidence>
<evidence type="ECO:0000313" key="2">
    <source>
        <dbReference type="Proteomes" id="UP000499080"/>
    </source>
</evidence>
<accession>A0A4Y2BWS4</accession>
<proteinExistence type="predicted"/>
<sequence length="92" mass="10444">MKRATGSKDHRLEIRFYRRSAIFAALVYVKSVVKTPMSPQGRGGLVMYSAMDLLVVPAQPARIVAFCKIRKSSTISFGDIFDRRSSWLEVYN</sequence>
<dbReference type="EMBL" id="BGPR01000121">
    <property type="protein sequence ID" value="GBL96518.1"/>
    <property type="molecule type" value="Genomic_DNA"/>
</dbReference>
<organism evidence="1 2">
    <name type="scientific">Araneus ventricosus</name>
    <name type="common">Orbweaver spider</name>
    <name type="synonym">Epeira ventricosa</name>
    <dbReference type="NCBI Taxonomy" id="182803"/>
    <lineage>
        <taxon>Eukaryota</taxon>
        <taxon>Metazoa</taxon>
        <taxon>Ecdysozoa</taxon>
        <taxon>Arthropoda</taxon>
        <taxon>Chelicerata</taxon>
        <taxon>Arachnida</taxon>
        <taxon>Araneae</taxon>
        <taxon>Araneomorphae</taxon>
        <taxon>Entelegynae</taxon>
        <taxon>Araneoidea</taxon>
        <taxon>Araneidae</taxon>
        <taxon>Araneus</taxon>
    </lineage>
</organism>
<gene>
    <name evidence="1" type="ORF">AVEN_229957_1</name>
</gene>
<reference evidence="1 2" key="1">
    <citation type="journal article" date="2019" name="Sci. Rep.">
        <title>Orb-weaving spider Araneus ventricosus genome elucidates the spidroin gene catalogue.</title>
        <authorList>
            <person name="Kono N."/>
            <person name="Nakamura H."/>
            <person name="Ohtoshi R."/>
            <person name="Moran D.A.P."/>
            <person name="Shinohara A."/>
            <person name="Yoshida Y."/>
            <person name="Fujiwara M."/>
            <person name="Mori M."/>
            <person name="Tomita M."/>
            <person name="Arakawa K."/>
        </authorList>
    </citation>
    <scope>NUCLEOTIDE SEQUENCE [LARGE SCALE GENOMIC DNA]</scope>
</reference>
<comment type="caution">
    <text evidence="1">The sequence shown here is derived from an EMBL/GenBank/DDBJ whole genome shotgun (WGS) entry which is preliminary data.</text>
</comment>
<name>A0A4Y2BWS4_ARAVE</name>
<keyword evidence="2" id="KW-1185">Reference proteome</keyword>